<organism evidence="9">
    <name type="scientific">Solanum lycopersicum</name>
    <name type="common">Tomato</name>
    <name type="synonym">Lycopersicon esculentum</name>
    <dbReference type="NCBI Taxonomy" id="4081"/>
    <lineage>
        <taxon>Eukaryota</taxon>
        <taxon>Viridiplantae</taxon>
        <taxon>Streptophyta</taxon>
        <taxon>Embryophyta</taxon>
        <taxon>Tracheophyta</taxon>
        <taxon>Spermatophyta</taxon>
        <taxon>Magnoliopsida</taxon>
        <taxon>eudicotyledons</taxon>
        <taxon>Gunneridae</taxon>
        <taxon>Pentapetalae</taxon>
        <taxon>asterids</taxon>
        <taxon>lamiids</taxon>
        <taxon>Solanales</taxon>
        <taxon>Solanaceae</taxon>
        <taxon>Solanoideae</taxon>
        <taxon>Solaneae</taxon>
        <taxon>Solanum</taxon>
        <taxon>Solanum subgen. Lycopersicon</taxon>
    </lineage>
</organism>
<dbReference type="PANTHER" id="PTHR33078:SF95">
    <property type="entry name" value="ATPASE AAA-TYPE CORE DOMAIN-CONTAINING PROTEIN"/>
    <property type="match status" value="1"/>
</dbReference>
<dbReference type="AlphaFoldDB" id="K4B4J2"/>
<evidence type="ECO:0000256" key="5">
    <source>
        <dbReference type="ARBA" id="ARBA00022741"/>
    </source>
</evidence>
<dbReference type="PhylomeDB" id="K4B4J2"/>
<protein>
    <recommendedName>
        <fullName evidence="8">Ycf2 N-terminal domain-containing protein</fullName>
    </recommendedName>
</protein>
<evidence type="ECO:0000256" key="2">
    <source>
        <dbReference type="ARBA" id="ARBA00004474"/>
    </source>
</evidence>
<dbReference type="PaxDb" id="4081-Solyc02g011930.1.1"/>
<dbReference type="Gramene" id="Solyc02g011930.1.1">
    <property type="protein sequence ID" value="Solyc02g011930.1.1"/>
    <property type="gene ID" value="Solyc02g011930.1"/>
</dbReference>
<proteinExistence type="inferred from homology"/>
<feature type="transmembrane region" description="Helical" evidence="7">
    <location>
        <begin position="162"/>
        <end position="183"/>
    </location>
</feature>
<keyword evidence="6" id="KW-0067">ATP-binding</keyword>
<comment type="similarity">
    <text evidence="3">Belongs to the Ycf2 family.</text>
</comment>
<evidence type="ECO:0000256" key="1">
    <source>
        <dbReference type="ARBA" id="ARBA00002329"/>
    </source>
</evidence>
<accession>K4B4J2</accession>
<dbReference type="Proteomes" id="UP000004994">
    <property type="component" value="Chromosome 2"/>
</dbReference>
<keyword evidence="4" id="KW-0934">Plastid</keyword>
<dbReference type="STRING" id="4081.K4B4J2"/>
<evidence type="ECO:0000259" key="8">
    <source>
        <dbReference type="Pfam" id="PF05695"/>
    </source>
</evidence>
<comment type="subcellular location">
    <subcellularLocation>
        <location evidence="2">Plastid</location>
    </subcellularLocation>
</comment>
<evidence type="ECO:0000256" key="6">
    <source>
        <dbReference type="ARBA" id="ARBA00022840"/>
    </source>
</evidence>
<comment type="function">
    <text evidence="1">Probable ATPase of unknown function. Its presence in a non-photosynthetic plant (Epifagus virginiana) and experiments in tobacco indicate that it has an essential function which is probably not related to photosynthesis.</text>
</comment>
<dbReference type="eggNOG" id="ENOG502QRDV">
    <property type="taxonomic scope" value="Eukaryota"/>
</dbReference>
<dbReference type="GO" id="GO:0005524">
    <property type="term" value="F:ATP binding"/>
    <property type="evidence" value="ECO:0007669"/>
    <property type="project" value="UniProtKB-KW"/>
</dbReference>
<feature type="domain" description="Ycf2 N-terminal" evidence="8">
    <location>
        <begin position="148"/>
        <end position="236"/>
    </location>
</feature>
<keyword evidence="7" id="KW-1133">Transmembrane helix</keyword>
<dbReference type="PANTHER" id="PTHR33078">
    <property type="entry name" value="PROTEIN YCF2-RELATED"/>
    <property type="match status" value="1"/>
</dbReference>
<dbReference type="GO" id="GO:0009536">
    <property type="term" value="C:plastid"/>
    <property type="evidence" value="ECO:0007669"/>
    <property type="project" value="UniProtKB-SubCell"/>
</dbReference>
<dbReference type="InterPro" id="IPR056777">
    <property type="entry name" value="Ycf2_N"/>
</dbReference>
<sequence>MIIHNQDNWLNLVKPFHRISLISSFYKANRFRYFNIPHYFSFYYNTRLSFYVENAHINNLDFTYSQFLNIFFICNKIFSLCVGKKNMLFGGEILFHQSSHTYLTYSYLAIFHKVVTKPITCTNLTIFHVDPIDSFLQLFSRSQKFQEHLLEMELRSLNSWEFIYSFLFLLLVAGYLVCTHLLFVSQASRGLETEFDRVKSLMTPSSMIELRKILDRYPTLELNSFLLKNIFLVVTNTDLIDDEERELFVQFSTLTTENRMYQILLSLTHSDHLSKNDSSYQMIEQWVAIYLRYLVDIHKKHLMNYEFNPSGLAERQIFFAHYQTITYSQTSCGENSLHFPTHGKPFSVRLALSTSRGILVIGSIGTRRSYLVKYLATNSYVPFITVFLNKFLDNKSKGFLVDEINIDDSYNTDARITSIVTLLRSWK</sequence>
<reference evidence="9" key="2">
    <citation type="submission" date="2015-06" db="UniProtKB">
        <authorList>
            <consortium name="EnsemblPlants"/>
        </authorList>
    </citation>
    <scope>IDENTIFICATION</scope>
    <source>
        <strain evidence="9">cv. Heinz 1706</strain>
    </source>
</reference>
<keyword evidence="5" id="KW-0547">Nucleotide-binding</keyword>
<reference evidence="9" key="1">
    <citation type="journal article" date="2012" name="Nature">
        <title>The tomato genome sequence provides insights into fleshy fruit evolution.</title>
        <authorList>
            <consortium name="Tomato Genome Consortium"/>
        </authorList>
    </citation>
    <scope>NUCLEOTIDE SEQUENCE [LARGE SCALE GENOMIC DNA]</scope>
    <source>
        <strain evidence="9">cv. Heinz 1706</strain>
    </source>
</reference>
<evidence type="ECO:0000313" key="10">
    <source>
        <dbReference type="Proteomes" id="UP000004994"/>
    </source>
</evidence>
<evidence type="ECO:0000313" key="9">
    <source>
        <dbReference type="EnsemblPlants" id="Solyc02g011930.1.1"/>
    </source>
</evidence>
<evidence type="ECO:0000256" key="7">
    <source>
        <dbReference type="SAM" id="Phobius"/>
    </source>
</evidence>
<evidence type="ECO:0000256" key="3">
    <source>
        <dbReference type="ARBA" id="ARBA00009361"/>
    </source>
</evidence>
<feature type="domain" description="Ycf2 N-terminal" evidence="8">
    <location>
        <begin position="1"/>
        <end position="89"/>
    </location>
</feature>
<evidence type="ECO:0000256" key="4">
    <source>
        <dbReference type="ARBA" id="ARBA00022640"/>
    </source>
</evidence>
<dbReference type="InParanoid" id="K4B4J2"/>
<keyword evidence="7" id="KW-0812">Transmembrane</keyword>
<dbReference type="Pfam" id="PF05695">
    <property type="entry name" value="Ycf2"/>
    <property type="match status" value="2"/>
</dbReference>
<keyword evidence="7" id="KW-0472">Membrane</keyword>
<dbReference type="EnsemblPlants" id="Solyc02g011930.1.1">
    <property type="protein sequence ID" value="Solyc02g011930.1.1"/>
    <property type="gene ID" value="Solyc02g011930.1"/>
</dbReference>
<keyword evidence="10" id="KW-1185">Reference proteome</keyword>
<name>K4B4J2_SOLLC</name>
<dbReference type="HOGENOM" id="CLU_643114_0_0_1"/>